<name>A0A1R1XC73_9FUNG</name>
<feature type="non-terminal residue" evidence="2">
    <location>
        <position position="183"/>
    </location>
</feature>
<evidence type="ECO:0000313" key="2">
    <source>
        <dbReference type="EMBL" id="OMJ12206.1"/>
    </source>
</evidence>
<dbReference type="OrthoDB" id="5751240at2759"/>
<organism evidence="2 3">
    <name type="scientific">Smittium culicis</name>
    <dbReference type="NCBI Taxonomy" id="133412"/>
    <lineage>
        <taxon>Eukaryota</taxon>
        <taxon>Fungi</taxon>
        <taxon>Fungi incertae sedis</taxon>
        <taxon>Zoopagomycota</taxon>
        <taxon>Kickxellomycotina</taxon>
        <taxon>Harpellomycetes</taxon>
        <taxon>Harpellales</taxon>
        <taxon>Legeriomycetaceae</taxon>
        <taxon>Smittium</taxon>
    </lineage>
</organism>
<dbReference type="EMBL" id="LSSN01004090">
    <property type="protein sequence ID" value="OMJ12206.1"/>
    <property type="molecule type" value="Genomic_DNA"/>
</dbReference>
<proteinExistence type="predicted"/>
<feature type="region of interest" description="Disordered" evidence="1">
    <location>
        <begin position="1"/>
        <end position="26"/>
    </location>
</feature>
<sequence length="183" mass="20542">MSQVSKKSAKNKKNSKKSIHQNVSNVQIDSLNDQDTILDNIDSSAIEKTDSAQQSPQSLKFTHNLDDSTKDNEALLFMLFIHTLQFSLSSTSIHLCSFNPILLYFLFLKNYDLFDSSYNPDNVAQPEHNSASTQPNDENNNINLQQDSTSHVAEEPTSVTHQDSTHNPDDSSNNDEQILQANQ</sequence>
<evidence type="ECO:0000256" key="1">
    <source>
        <dbReference type="SAM" id="MobiDB-lite"/>
    </source>
</evidence>
<feature type="compositionally biased region" description="Basic residues" evidence="1">
    <location>
        <begin position="7"/>
        <end position="19"/>
    </location>
</feature>
<feature type="compositionally biased region" description="Polar residues" evidence="1">
    <location>
        <begin position="122"/>
        <end position="162"/>
    </location>
</feature>
<reference evidence="2 3" key="1">
    <citation type="submission" date="2017-01" db="EMBL/GenBank/DDBJ databases">
        <authorList>
            <person name="Mah S.A."/>
            <person name="Swanson W.J."/>
            <person name="Moy G.W."/>
            <person name="Vacquier V.D."/>
        </authorList>
    </citation>
    <scope>NUCLEOTIDE SEQUENCE [LARGE SCALE GENOMIC DNA]</scope>
    <source>
        <strain evidence="2 3">GSMNP</strain>
    </source>
</reference>
<evidence type="ECO:0000313" key="3">
    <source>
        <dbReference type="Proteomes" id="UP000187283"/>
    </source>
</evidence>
<protein>
    <submittedName>
        <fullName evidence="2">Uncharacterized protein</fullName>
    </submittedName>
</protein>
<gene>
    <name evidence="2" type="ORF">AYI70_g9258</name>
</gene>
<dbReference type="AlphaFoldDB" id="A0A1R1XC73"/>
<feature type="region of interest" description="Disordered" evidence="1">
    <location>
        <begin position="122"/>
        <end position="183"/>
    </location>
</feature>
<accession>A0A1R1XC73</accession>
<dbReference type="Proteomes" id="UP000187283">
    <property type="component" value="Unassembled WGS sequence"/>
</dbReference>
<keyword evidence="3" id="KW-1185">Reference proteome</keyword>
<feature type="compositionally biased region" description="Polar residues" evidence="1">
    <location>
        <begin position="170"/>
        <end position="183"/>
    </location>
</feature>
<comment type="caution">
    <text evidence="2">The sequence shown here is derived from an EMBL/GenBank/DDBJ whole genome shotgun (WGS) entry which is preliminary data.</text>
</comment>